<organism evidence="13 14">
    <name type="scientific">Papaver nudicaule</name>
    <name type="common">Iceland poppy</name>
    <dbReference type="NCBI Taxonomy" id="74823"/>
    <lineage>
        <taxon>Eukaryota</taxon>
        <taxon>Viridiplantae</taxon>
        <taxon>Streptophyta</taxon>
        <taxon>Embryophyta</taxon>
        <taxon>Tracheophyta</taxon>
        <taxon>Spermatophyta</taxon>
        <taxon>Magnoliopsida</taxon>
        <taxon>Ranunculales</taxon>
        <taxon>Papaveraceae</taxon>
        <taxon>Papaveroideae</taxon>
        <taxon>Papaver</taxon>
    </lineage>
</organism>
<dbReference type="PROSITE" id="PS51714">
    <property type="entry name" value="G_BMS1"/>
    <property type="match status" value="1"/>
</dbReference>
<dbReference type="PANTHER" id="PTHR12858:SF2">
    <property type="entry name" value="RIBOSOME BIOGENESIS PROTEIN BMS1 HOMOLOG"/>
    <property type="match status" value="1"/>
</dbReference>
<evidence type="ECO:0000256" key="3">
    <source>
        <dbReference type="ARBA" id="ARBA00022553"/>
    </source>
</evidence>
<dbReference type="Pfam" id="PF01926">
    <property type="entry name" value="MMR_HSR1"/>
    <property type="match status" value="1"/>
</dbReference>
<dbReference type="InterPro" id="IPR027417">
    <property type="entry name" value="P-loop_NTPase"/>
</dbReference>
<evidence type="ECO:0000313" key="14">
    <source>
        <dbReference type="Proteomes" id="UP001177140"/>
    </source>
</evidence>
<dbReference type="SUPFAM" id="SSF52540">
    <property type="entry name" value="P-loop containing nucleoside triphosphate hydrolases"/>
    <property type="match status" value="1"/>
</dbReference>
<protein>
    <recommendedName>
        <fullName evidence="12">Bms1-type G domain-containing protein</fullName>
    </recommendedName>
</protein>
<dbReference type="GO" id="GO:0003924">
    <property type="term" value="F:GTPase activity"/>
    <property type="evidence" value="ECO:0007669"/>
    <property type="project" value="TreeGrafter"/>
</dbReference>
<gene>
    <name evidence="13" type="ORF">MKW94_022605</name>
</gene>
<evidence type="ECO:0000256" key="4">
    <source>
        <dbReference type="ARBA" id="ARBA00022741"/>
    </source>
</evidence>
<comment type="subcellular location">
    <subcellularLocation>
        <location evidence="1">Nucleus</location>
        <location evidence="1">Nucleolus</location>
    </subcellularLocation>
</comment>
<dbReference type="EMBL" id="JAJJMA010215527">
    <property type="protein sequence ID" value="MCL7040694.1"/>
    <property type="molecule type" value="Genomic_DNA"/>
</dbReference>
<evidence type="ECO:0000256" key="7">
    <source>
        <dbReference type="ARBA" id="ARBA00023134"/>
    </source>
</evidence>
<dbReference type="AlphaFoldDB" id="A0AA42ATF0"/>
<dbReference type="GO" id="GO:0034511">
    <property type="term" value="F:U3 snoRNA binding"/>
    <property type="evidence" value="ECO:0007669"/>
    <property type="project" value="TreeGrafter"/>
</dbReference>
<dbReference type="Proteomes" id="UP001177140">
    <property type="component" value="Unassembled WGS sequence"/>
</dbReference>
<dbReference type="InterPro" id="IPR006073">
    <property type="entry name" value="GTP-bd"/>
</dbReference>
<dbReference type="Pfam" id="PF04950">
    <property type="entry name" value="RIBIOP_C"/>
    <property type="match status" value="1"/>
</dbReference>
<comment type="similarity">
    <text evidence="10">Belongs to the TRAFAC class translation factor GTPase superfamily. Bms1-like GTPase family. BMS1 subfamily.</text>
</comment>
<dbReference type="Pfam" id="PF08142">
    <property type="entry name" value="AARP2CN"/>
    <property type="match status" value="1"/>
</dbReference>
<keyword evidence="8" id="KW-0539">Nucleus</keyword>
<keyword evidence="14" id="KW-1185">Reference proteome</keyword>
<evidence type="ECO:0000256" key="9">
    <source>
        <dbReference type="ARBA" id="ARBA00049117"/>
    </source>
</evidence>
<evidence type="ECO:0000256" key="6">
    <source>
        <dbReference type="ARBA" id="ARBA00022840"/>
    </source>
</evidence>
<dbReference type="Gene3D" id="3.40.50.300">
    <property type="entry name" value="P-loop containing nucleotide triphosphate hydrolases"/>
    <property type="match status" value="1"/>
</dbReference>
<dbReference type="GO" id="GO:0000479">
    <property type="term" value="P:endonucleolytic cleavage of tricistronic rRNA transcript (SSU-rRNA, 5.8S rRNA, LSU-rRNA)"/>
    <property type="evidence" value="ECO:0007669"/>
    <property type="project" value="TreeGrafter"/>
</dbReference>
<sequence>MASSGSNQQDHRLVTYCRSNNLYTLKVYEPHGKREVKKRKRDDDGESQQDSLHTPEINLPTSQEEEPPYVIVVQGPPNVGKSLLIKSLVKYYTNQQLDDIQGPVVTVVLGELRRIQFVECPNNINGMIDAAKYADLVLLLVDAAFGYEMETFEFLNLLKIHGFPNVAGVLTHLDEFVDTEKLNETKQRLGRQFWKEINDGAELFYLSQLSNGMYQNCQIQKLAEFISAMKFYAVPCRDAQPYMLVDRFEDVTPPERAHIDKKCDRNINLYGYLRGCNMKRGTKMHIAGVGDFPINGITSVIDPYPLLSADNRDNLDEVTRLDMESFRTGTYIRLEIQDVSFGIAENFDPCHPILVGGISLEEDKVGYLQVRLKRHIWQEKLLKTGEPVVVSVGWRRYETRPIYAIEGSRLNEKLPYTPWDAYCLAMFWGPLAAPTGPVAVHNAADNEGVFRISATGVVLDSNQAAKIREISKRIGIPCEIYKKTALIKDMFKSDSEIKKFEGALVKTARGVGGEVKTARGVFGKIIKAREGDQLTQGIVRCSFRSEISMSDEVFMPVWKQVEVPRAFNLFSAPWKSNERRRAVVFVEEPPSFLAGSKQLELSDDYQAKKHVWSKKIPKVKVAQRNYGDERLLRRG</sequence>
<dbReference type="GO" id="GO:0000462">
    <property type="term" value="P:maturation of SSU-rRNA from tricistronic rRNA transcript (SSU-rRNA, 5.8S rRNA, LSU-rRNA)"/>
    <property type="evidence" value="ECO:0007669"/>
    <property type="project" value="TreeGrafter"/>
</dbReference>
<keyword evidence="3" id="KW-0597">Phosphoprotein</keyword>
<dbReference type="PANTHER" id="PTHR12858">
    <property type="entry name" value="RIBOSOME BIOGENESIS PROTEIN"/>
    <property type="match status" value="1"/>
</dbReference>
<evidence type="ECO:0000256" key="8">
    <source>
        <dbReference type="ARBA" id="ARBA00023242"/>
    </source>
</evidence>
<feature type="region of interest" description="Disordered" evidence="11">
    <location>
        <begin position="28"/>
        <end position="68"/>
    </location>
</feature>
<accession>A0AA42ATF0</accession>
<comment type="caution">
    <text evidence="13">The sequence shown here is derived from an EMBL/GenBank/DDBJ whole genome shotgun (WGS) entry which is preliminary data.</text>
</comment>
<dbReference type="InterPro" id="IPR039761">
    <property type="entry name" value="Bms1/Tsr1"/>
</dbReference>
<keyword evidence="4" id="KW-0547">Nucleotide-binding</keyword>
<keyword evidence="7" id="KW-0342">GTP-binding</keyword>
<reference evidence="13" key="1">
    <citation type="submission" date="2022-03" db="EMBL/GenBank/DDBJ databases">
        <title>A functionally conserved STORR gene fusion in Papaver species that diverged 16.8 million years ago.</title>
        <authorList>
            <person name="Catania T."/>
        </authorList>
    </citation>
    <scope>NUCLEOTIDE SEQUENCE</scope>
    <source>
        <strain evidence="13">S-191538</strain>
    </source>
</reference>
<feature type="domain" description="Bms1-type G" evidence="12">
    <location>
        <begin position="66"/>
        <end position="223"/>
    </location>
</feature>
<evidence type="ECO:0000313" key="13">
    <source>
        <dbReference type="EMBL" id="MCL7040694.1"/>
    </source>
</evidence>
<dbReference type="GO" id="GO:0005524">
    <property type="term" value="F:ATP binding"/>
    <property type="evidence" value="ECO:0007669"/>
    <property type="project" value="UniProtKB-KW"/>
</dbReference>
<evidence type="ECO:0000256" key="2">
    <source>
        <dbReference type="ARBA" id="ARBA00022517"/>
    </source>
</evidence>
<keyword evidence="2" id="KW-0690">Ribosome biogenesis</keyword>
<evidence type="ECO:0000256" key="5">
    <source>
        <dbReference type="ARBA" id="ARBA00022801"/>
    </source>
</evidence>
<dbReference type="InterPro" id="IPR007034">
    <property type="entry name" value="BMS1_TSR1_C"/>
</dbReference>
<dbReference type="SMART" id="SM00785">
    <property type="entry name" value="AARP2CN"/>
    <property type="match status" value="1"/>
</dbReference>
<proteinExistence type="inferred from homology"/>
<evidence type="ECO:0000259" key="12">
    <source>
        <dbReference type="PROSITE" id="PS51714"/>
    </source>
</evidence>
<dbReference type="GO" id="GO:0032040">
    <property type="term" value="C:small-subunit processome"/>
    <property type="evidence" value="ECO:0007669"/>
    <property type="project" value="UniProtKB-ARBA"/>
</dbReference>
<keyword evidence="5" id="KW-0378">Hydrolase</keyword>
<dbReference type="GO" id="GO:0030686">
    <property type="term" value="C:90S preribosome"/>
    <property type="evidence" value="ECO:0007669"/>
    <property type="project" value="TreeGrafter"/>
</dbReference>
<comment type="catalytic activity">
    <reaction evidence="9">
        <text>GTP + H2O = GDP + phosphate + H(+)</text>
        <dbReference type="Rhea" id="RHEA:19669"/>
        <dbReference type="ChEBI" id="CHEBI:15377"/>
        <dbReference type="ChEBI" id="CHEBI:15378"/>
        <dbReference type="ChEBI" id="CHEBI:37565"/>
        <dbReference type="ChEBI" id="CHEBI:43474"/>
        <dbReference type="ChEBI" id="CHEBI:58189"/>
    </reaction>
    <physiologicalReaction direction="left-to-right" evidence="9">
        <dbReference type="Rhea" id="RHEA:19670"/>
    </physiologicalReaction>
</comment>
<dbReference type="SMART" id="SM01362">
    <property type="entry name" value="DUF663"/>
    <property type="match status" value="1"/>
</dbReference>
<dbReference type="GO" id="GO:0005525">
    <property type="term" value="F:GTP binding"/>
    <property type="evidence" value="ECO:0007669"/>
    <property type="project" value="UniProtKB-KW"/>
</dbReference>
<evidence type="ECO:0000256" key="1">
    <source>
        <dbReference type="ARBA" id="ARBA00004604"/>
    </source>
</evidence>
<keyword evidence="6" id="KW-0067">ATP-binding</keyword>
<dbReference type="InterPro" id="IPR030387">
    <property type="entry name" value="G_Bms1/Tsr1_dom"/>
</dbReference>
<dbReference type="FunFam" id="3.40.50.300:FF:000105">
    <property type="entry name" value="BMS1 ribosome biogenesis factor"/>
    <property type="match status" value="1"/>
</dbReference>
<dbReference type="InterPro" id="IPR012948">
    <property type="entry name" value="AARP2CN"/>
</dbReference>
<dbReference type="GO" id="GO:0005654">
    <property type="term" value="C:nucleoplasm"/>
    <property type="evidence" value="ECO:0007669"/>
    <property type="project" value="UniProtKB-ARBA"/>
</dbReference>
<evidence type="ECO:0000256" key="11">
    <source>
        <dbReference type="SAM" id="MobiDB-lite"/>
    </source>
</evidence>
<name>A0AA42ATF0_PAPNU</name>
<evidence type="ECO:0000256" key="10">
    <source>
        <dbReference type="ARBA" id="ARBA00061391"/>
    </source>
</evidence>